<keyword evidence="10" id="KW-1185">Reference proteome</keyword>
<dbReference type="PANTHER" id="PTHR42920:SF11">
    <property type="entry name" value="INNER MEMBRANE PROTEIN YTFF"/>
    <property type="match status" value="1"/>
</dbReference>
<gene>
    <name evidence="9" type="ORF">L6E24_13995</name>
</gene>
<feature type="transmembrane region" description="Helical" evidence="7">
    <location>
        <begin position="7"/>
        <end position="30"/>
    </location>
</feature>
<name>A0A9E7TK95_9EURY</name>
<feature type="region of interest" description="Disordered" evidence="6">
    <location>
        <begin position="300"/>
        <end position="360"/>
    </location>
</feature>
<reference evidence="9" key="1">
    <citation type="submission" date="2022-04" db="EMBL/GenBank/DDBJ databases">
        <title>Complete genome of Methanoplanus endosymbiosus DSM 3599.</title>
        <authorList>
            <person name="Chen S.-C."/>
            <person name="You Y.-T."/>
            <person name="Zhou Y.-Z."/>
            <person name="Lai M.-C."/>
        </authorList>
    </citation>
    <scope>NUCLEOTIDE SEQUENCE</scope>
    <source>
        <strain evidence="9">DSM 3599</strain>
    </source>
</reference>
<dbReference type="InterPro" id="IPR037185">
    <property type="entry name" value="EmrE-like"/>
</dbReference>
<dbReference type="GO" id="GO:0005886">
    <property type="term" value="C:plasma membrane"/>
    <property type="evidence" value="ECO:0007669"/>
    <property type="project" value="UniProtKB-SubCell"/>
</dbReference>
<dbReference type="SUPFAM" id="SSF103481">
    <property type="entry name" value="Multidrug resistance efflux transporter EmrE"/>
    <property type="match status" value="1"/>
</dbReference>
<evidence type="ECO:0000256" key="2">
    <source>
        <dbReference type="ARBA" id="ARBA00022475"/>
    </source>
</evidence>
<keyword evidence="2" id="KW-1003">Cell membrane</keyword>
<dbReference type="EMBL" id="CP096115">
    <property type="protein sequence ID" value="UUX92430.1"/>
    <property type="molecule type" value="Genomic_DNA"/>
</dbReference>
<proteinExistence type="predicted"/>
<dbReference type="PROSITE" id="PS51257">
    <property type="entry name" value="PROKAR_LIPOPROTEIN"/>
    <property type="match status" value="1"/>
</dbReference>
<sequence length="360" mass="39078">MKSGHQLSLFYAFMAAVLFGGCAPVAKVLLENISPAILAAYLYMGSGIGLYLYLLICRIFGKKRHVKEAELKREDYPWVIAVTVFGGVLAPVTLMFSLDATPAATAALLLNFESVATTLIAVFLFREAVGRRIWAALGLITFSCILLSYDPDSAFGFSLAAFGILLACTFWACDNNFSRVISSKDPIPIVAAKGVLAGIISFMIAIVLGESMPAANDAGAALIFGFLSYGGLTSVLFLLALRGIGTSRTGALLAVSPFFGVAGSFILFAEIPGQMFYISLPVMAAGAYLLLTEKHSHLHTHRAEIHEHRHSHDDLHHGHEHTPDDPPVSSSGEHSHFHEHKELCHEHSHTPDIHHRHEHK</sequence>
<dbReference type="GeneID" id="74308837"/>
<evidence type="ECO:0000313" key="9">
    <source>
        <dbReference type="EMBL" id="UUX92430.1"/>
    </source>
</evidence>
<comment type="subcellular location">
    <subcellularLocation>
        <location evidence="1">Cell membrane</location>
        <topology evidence="1">Multi-pass membrane protein</topology>
    </subcellularLocation>
</comment>
<protein>
    <submittedName>
        <fullName evidence="9">EamA family transporter</fullName>
    </submittedName>
</protein>
<feature type="transmembrane region" description="Helical" evidence="7">
    <location>
        <begin position="104"/>
        <end position="125"/>
    </location>
</feature>
<evidence type="ECO:0000256" key="7">
    <source>
        <dbReference type="SAM" id="Phobius"/>
    </source>
</evidence>
<dbReference type="Proteomes" id="UP001060368">
    <property type="component" value="Chromosome"/>
</dbReference>
<feature type="transmembrane region" description="Helical" evidence="7">
    <location>
        <begin position="220"/>
        <end position="239"/>
    </location>
</feature>
<feature type="compositionally biased region" description="Basic and acidic residues" evidence="6">
    <location>
        <begin position="333"/>
        <end position="360"/>
    </location>
</feature>
<feature type="transmembrane region" description="Helical" evidence="7">
    <location>
        <begin position="251"/>
        <end position="269"/>
    </location>
</feature>
<evidence type="ECO:0000256" key="3">
    <source>
        <dbReference type="ARBA" id="ARBA00022692"/>
    </source>
</evidence>
<feature type="transmembrane region" description="Helical" evidence="7">
    <location>
        <begin position="155"/>
        <end position="174"/>
    </location>
</feature>
<feature type="domain" description="EamA" evidence="8">
    <location>
        <begin position="8"/>
        <end position="148"/>
    </location>
</feature>
<evidence type="ECO:0000259" key="8">
    <source>
        <dbReference type="Pfam" id="PF00892"/>
    </source>
</evidence>
<feature type="transmembrane region" description="Helical" evidence="7">
    <location>
        <begin position="186"/>
        <end position="208"/>
    </location>
</feature>
<dbReference type="KEGG" id="mend:L6E24_13995"/>
<dbReference type="RefSeq" id="WP_257742579.1">
    <property type="nucleotide sequence ID" value="NZ_CP096115.1"/>
</dbReference>
<feature type="compositionally biased region" description="Basic and acidic residues" evidence="6">
    <location>
        <begin position="301"/>
        <end position="324"/>
    </location>
</feature>
<dbReference type="InterPro" id="IPR000620">
    <property type="entry name" value="EamA_dom"/>
</dbReference>
<evidence type="ECO:0000313" key="10">
    <source>
        <dbReference type="Proteomes" id="UP001060368"/>
    </source>
</evidence>
<evidence type="ECO:0000256" key="4">
    <source>
        <dbReference type="ARBA" id="ARBA00022989"/>
    </source>
</evidence>
<evidence type="ECO:0000256" key="5">
    <source>
        <dbReference type="ARBA" id="ARBA00023136"/>
    </source>
</evidence>
<feature type="transmembrane region" description="Helical" evidence="7">
    <location>
        <begin position="275"/>
        <end position="292"/>
    </location>
</feature>
<evidence type="ECO:0000256" key="1">
    <source>
        <dbReference type="ARBA" id="ARBA00004651"/>
    </source>
</evidence>
<organism evidence="9 10">
    <name type="scientific">Methanoplanus endosymbiosus</name>
    <dbReference type="NCBI Taxonomy" id="33865"/>
    <lineage>
        <taxon>Archaea</taxon>
        <taxon>Methanobacteriati</taxon>
        <taxon>Methanobacteriota</taxon>
        <taxon>Stenosarchaea group</taxon>
        <taxon>Methanomicrobia</taxon>
        <taxon>Methanomicrobiales</taxon>
        <taxon>Methanomicrobiaceae</taxon>
        <taxon>Methanoplanus</taxon>
    </lineage>
</organism>
<feature type="transmembrane region" description="Helical" evidence="7">
    <location>
        <begin position="76"/>
        <end position="98"/>
    </location>
</feature>
<feature type="transmembrane region" description="Helical" evidence="7">
    <location>
        <begin position="132"/>
        <end position="149"/>
    </location>
</feature>
<dbReference type="Pfam" id="PF00892">
    <property type="entry name" value="EamA"/>
    <property type="match status" value="2"/>
</dbReference>
<dbReference type="Gene3D" id="1.10.3730.20">
    <property type="match status" value="1"/>
</dbReference>
<dbReference type="InterPro" id="IPR051258">
    <property type="entry name" value="Diverse_Substrate_Transporter"/>
</dbReference>
<keyword evidence="3 7" id="KW-0812">Transmembrane</keyword>
<dbReference type="PANTHER" id="PTHR42920">
    <property type="entry name" value="OS03G0707200 PROTEIN-RELATED"/>
    <property type="match status" value="1"/>
</dbReference>
<dbReference type="AlphaFoldDB" id="A0A9E7TK95"/>
<keyword evidence="4 7" id="KW-1133">Transmembrane helix</keyword>
<keyword evidence="5 7" id="KW-0472">Membrane</keyword>
<feature type="domain" description="EamA" evidence="8">
    <location>
        <begin position="160"/>
        <end position="291"/>
    </location>
</feature>
<evidence type="ECO:0000256" key="6">
    <source>
        <dbReference type="SAM" id="MobiDB-lite"/>
    </source>
</evidence>
<accession>A0A9E7TK95</accession>
<feature type="transmembrane region" description="Helical" evidence="7">
    <location>
        <begin position="36"/>
        <end position="56"/>
    </location>
</feature>